<keyword evidence="3" id="KW-1185">Reference proteome</keyword>
<dbReference type="InterPro" id="IPR051540">
    <property type="entry name" value="S-2-haloacid_dehalogenase"/>
</dbReference>
<dbReference type="PANTHER" id="PTHR43316:SF9">
    <property type="entry name" value="ACID DEHALOGENASE, PUTATIVE (AFU_ORTHOLOGUE AFUA_6G14460)-RELATED"/>
    <property type="match status" value="1"/>
</dbReference>
<dbReference type="Gene3D" id="3.40.50.1000">
    <property type="entry name" value="HAD superfamily/HAD-like"/>
    <property type="match status" value="1"/>
</dbReference>
<name>A0ABR9ZTY0_9FIRM</name>
<dbReference type="InterPro" id="IPR006328">
    <property type="entry name" value="2-HAD"/>
</dbReference>
<dbReference type="NCBIfam" id="TIGR01549">
    <property type="entry name" value="HAD-SF-IA-v1"/>
    <property type="match status" value="1"/>
</dbReference>
<dbReference type="NCBIfam" id="TIGR01428">
    <property type="entry name" value="HAD_type_II"/>
    <property type="match status" value="1"/>
</dbReference>
<dbReference type="NCBIfam" id="TIGR01493">
    <property type="entry name" value="HAD-SF-IA-v2"/>
    <property type="match status" value="1"/>
</dbReference>
<evidence type="ECO:0000256" key="1">
    <source>
        <dbReference type="ARBA" id="ARBA00022801"/>
    </source>
</evidence>
<evidence type="ECO:0000313" key="3">
    <source>
        <dbReference type="Proteomes" id="UP000614200"/>
    </source>
</evidence>
<reference evidence="2 3" key="1">
    <citation type="submission" date="2020-11" db="EMBL/GenBank/DDBJ databases">
        <title>Fusibacter basophilias sp. nov.</title>
        <authorList>
            <person name="Qiu D."/>
        </authorList>
    </citation>
    <scope>NUCLEOTIDE SEQUENCE [LARGE SCALE GENOMIC DNA]</scope>
    <source>
        <strain evidence="2 3">Q10-2</strain>
    </source>
</reference>
<protein>
    <submittedName>
        <fullName evidence="2">Haloacid dehalogenase type II</fullName>
    </submittedName>
</protein>
<dbReference type="InterPro" id="IPR023214">
    <property type="entry name" value="HAD_sf"/>
</dbReference>
<dbReference type="RefSeq" id="WP_194702179.1">
    <property type="nucleotide sequence ID" value="NZ_JADKNH010000007.1"/>
</dbReference>
<dbReference type="SFLD" id="SFLDS00003">
    <property type="entry name" value="Haloacid_Dehalogenase"/>
    <property type="match status" value="1"/>
</dbReference>
<dbReference type="Gene3D" id="1.10.150.750">
    <property type="match status" value="1"/>
</dbReference>
<accession>A0ABR9ZTY0</accession>
<dbReference type="PANTHER" id="PTHR43316">
    <property type="entry name" value="HYDROLASE, HALOACID DELAHOGENASE-RELATED"/>
    <property type="match status" value="1"/>
</dbReference>
<organism evidence="2 3">
    <name type="scientific">Fusibacter ferrireducens</name>
    <dbReference type="NCBI Taxonomy" id="2785058"/>
    <lineage>
        <taxon>Bacteria</taxon>
        <taxon>Bacillati</taxon>
        <taxon>Bacillota</taxon>
        <taxon>Clostridia</taxon>
        <taxon>Eubacteriales</taxon>
        <taxon>Eubacteriales Family XII. Incertae Sedis</taxon>
        <taxon>Fusibacter</taxon>
    </lineage>
</organism>
<evidence type="ECO:0000313" key="2">
    <source>
        <dbReference type="EMBL" id="MBF4693941.1"/>
    </source>
</evidence>
<dbReference type="EMBL" id="JADKNH010000007">
    <property type="protein sequence ID" value="MBF4693941.1"/>
    <property type="molecule type" value="Genomic_DNA"/>
</dbReference>
<dbReference type="SFLD" id="SFLDG01129">
    <property type="entry name" value="C1.5:_HAD__Beta-PGM__Phosphata"/>
    <property type="match status" value="1"/>
</dbReference>
<dbReference type="InterPro" id="IPR036412">
    <property type="entry name" value="HAD-like_sf"/>
</dbReference>
<comment type="caution">
    <text evidence="2">The sequence shown here is derived from an EMBL/GenBank/DDBJ whole genome shotgun (WGS) entry which is preliminary data.</text>
</comment>
<dbReference type="PRINTS" id="PR00413">
    <property type="entry name" value="HADHALOGNASE"/>
</dbReference>
<dbReference type="SUPFAM" id="SSF56784">
    <property type="entry name" value="HAD-like"/>
    <property type="match status" value="1"/>
</dbReference>
<keyword evidence="1" id="KW-0378">Hydrolase</keyword>
<sequence length="231" mass="26648">MQIPKVPKAITFDCYGTLVDWEGEIQKFFKGILDNHGVKNVDYKAVQREWEMLQFDYIQEKYRPYRQILKDTLPMAFNKFNLPFTDEDCETFAQSMGKWAAFPDTRDAIIELQKYTKVIPLTNTENAIIRETEKNLGVKFDDIITAEDVGAYKPSHKGFHYALNRLGLDKSEVWHAAFGFKYDIVPAHELGITSCWINRQGEVRSVDVAEDYLVGDMKSLAILIRGMACKE</sequence>
<dbReference type="Pfam" id="PF00702">
    <property type="entry name" value="Hydrolase"/>
    <property type="match status" value="1"/>
</dbReference>
<gene>
    <name evidence="2" type="ORF">ISU02_12540</name>
</gene>
<dbReference type="InterPro" id="IPR006439">
    <property type="entry name" value="HAD-SF_hydro_IA"/>
</dbReference>
<dbReference type="Proteomes" id="UP000614200">
    <property type="component" value="Unassembled WGS sequence"/>
</dbReference>
<proteinExistence type="predicted"/>